<evidence type="ECO:0000313" key="1">
    <source>
        <dbReference type="EMBL" id="CAE0291814.1"/>
    </source>
</evidence>
<name>A0A7S3HDJ1_9STRA</name>
<gene>
    <name evidence="1" type="ORF">SELO1098_LOCUS20660</name>
</gene>
<dbReference type="AlphaFoldDB" id="A0A7S3HDJ1"/>
<accession>A0A7S3HDJ1</accession>
<reference evidence="1" key="1">
    <citation type="submission" date="2021-01" db="EMBL/GenBank/DDBJ databases">
        <authorList>
            <person name="Corre E."/>
            <person name="Pelletier E."/>
            <person name="Niang G."/>
            <person name="Scheremetjew M."/>
            <person name="Finn R."/>
            <person name="Kale V."/>
            <person name="Holt S."/>
            <person name="Cochrane G."/>
            <person name="Meng A."/>
            <person name="Brown T."/>
            <person name="Cohen L."/>
        </authorList>
    </citation>
    <scope>NUCLEOTIDE SEQUENCE</scope>
    <source>
        <strain evidence="1">CCAP 955/1</strain>
    </source>
</reference>
<protein>
    <submittedName>
        <fullName evidence="1">Uncharacterized protein</fullName>
    </submittedName>
</protein>
<proteinExistence type="predicted"/>
<organism evidence="1">
    <name type="scientific">Spumella elongata</name>
    <dbReference type="NCBI Taxonomy" id="89044"/>
    <lineage>
        <taxon>Eukaryota</taxon>
        <taxon>Sar</taxon>
        <taxon>Stramenopiles</taxon>
        <taxon>Ochrophyta</taxon>
        <taxon>Chrysophyceae</taxon>
        <taxon>Chromulinales</taxon>
        <taxon>Chromulinaceae</taxon>
        <taxon>Spumella</taxon>
    </lineage>
</organism>
<dbReference type="EMBL" id="HBIC01040217">
    <property type="protein sequence ID" value="CAE0291814.1"/>
    <property type="molecule type" value="Transcribed_RNA"/>
</dbReference>
<sequence>MATQGGKLLAGREEVLKHVGEDGLLTLVVVPSIEEQGLDLVKRKGWQPSESVRWLIVHRGFIHNTPCSDLGVQDFKILMMHVPRSRFEAGYYVHVRGQSPYSSEHHVAKEKILEAWDEFVEVYDPKPTDNAVDIYRRFLDNSQWQEYDAWK</sequence>